<accession>A0A8B8G5I9</accession>
<dbReference type="InterPro" id="IPR057496">
    <property type="entry name" value="FAN-like_PH"/>
</dbReference>
<dbReference type="Proteomes" id="UP000694846">
    <property type="component" value="Unplaced"/>
</dbReference>
<dbReference type="GeneID" id="112688727"/>
<dbReference type="SUPFAM" id="SSF81837">
    <property type="entry name" value="BEACH domain"/>
    <property type="match status" value="1"/>
</dbReference>
<evidence type="ECO:0000313" key="7">
    <source>
        <dbReference type="RefSeq" id="XP_025417851.1"/>
    </source>
</evidence>
<protein>
    <submittedName>
        <fullName evidence="7">Protein FAN-like</fullName>
    </submittedName>
</protein>
<dbReference type="Pfam" id="PF25400">
    <property type="entry name" value="PH_FAN"/>
    <property type="match status" value="1"/>
</dbReference>
<feature type="repeat" description="WD" evidence="3">
    <location>
        <begin position="667"/>
        <end position="698"/>
    </location>
</feature>
<dbReference type="CDD" id="cd06071">
    <property type="entry name" value="Beach"/>
    <property type="match status" value="1"/>
</dbReference>
<dbReference type="InterPro" id="IPR036372">
    <property type="entry name" value="BEACH_dom_sf"/>
</dbReference>
<evidence type="ECO:0000256" key="2">
    <source>
        <dbReference type="ARBA" id="ARBA00022737"/>
    </source>
</evidence>
<dbReference type="CDD" id="cd00200">
    <property type="entry name" value="WD40"/>
    <property type="match status" value="1"/>
</dbReference>
<evidence type="ECO:0000313" key="6">
    <source>
        <dbReference type="Proteomes" id="UP000694846"/>
    </source>
</evidence>
<dbReference type="FunFam" id="1.10.1540.10:FF:000001">
    <property type="entry name" value="neurobeachin isoform X1"/>
    <property type="match status" value="1"/>
</dbReference>
<feature type="domain" description="BEACH-type PH" evidence="5">
    <location>
        <begin position="160"/>
        <end position="255"/>
    </location>
</feature>
<evidence type="ECO:0000256" key="1">
    <source>
        <dbReference type="ARBA" id="ARBA00022574"/>
    </source>
</evidence>
<dbReference type="Gene3D" id="2.130.10.10">
    <property type="entry name" value="YVTN repeat-like/Quinoprotein amine dehydrogenase"/>
    <property type="match status" value="2"/>
</dbReference>
<dbReference type="InterPro" id="IPR011993">
    <property type="entry name" value="PH-like_dom_sf"/>
</dbReference>
<dbReference type="PANTHER" id="PTHR13743">
    <property type="entry name" value="BEIGE/BEACH-RELATED"/>
    <property type="match status" value="1"/>
</dbReference>
<dbReference type="InterPro" id="IPR000409">
    <property type="entry name" value="BEACH_dom"/>
</dbReference>
<dbReference type="Gene3D" id="1.10.1540.10">
    <property type="entry name" value="BEACH domain"/>
    <property type="match status" value="1"/>
</dbReference>
<dbReference type="SUPFAM" id="SSF50978">
    <property type="entry name" value="WD40 repeat-like"/>
    <property type="match status" value="1"/>
</dbReference>
<organism evidence="6 7">
    <name type="scientific">Sipha flava</name>
    <name type="common">yellow sugarcane aphid</name>
    <dbReference type="NCBI Taxonomy" id="143950"/>
    <lineage>
        <taxon>Eukaryota</taxon>
        <taxon>Metazoa</taxon>
        <taxon>Ecdysozoa</taxon>
        <taxon>Arthropoda</taxon>
        <taxon>Hexapoda</taxon>
        <taxon>Insecta</taxon>
        <taxon>Pterygota</taxon>
        <taxon>Neoptera</taxon>
        <taxon>Paraneoptera</taxon>
        <taxon>Hemiptera</taxon>
        <taxon>Sternorrhyncha</taxon>
        <taxon>Aphidomorpha</taxon>
        <taxon>Aphidoidea</taxon>
        <taxon>Aphididae</taxon>
        <taxon>Sipha</taxon>
    </lineage>
</organism>
<feature type="repeat" description="WD" evidence="3">
    <location>
        <begin position="758"/>
        <end position="799"/>
    </location>
</feature>
<dbReference type="InterPro" id="IPR001680">
    <property type="entry name" value="WD40_rpt"/>
</dbReference>
<dbReference type="SMART" id="SM00320">
    <property type="entry name" value="WD40"/>
    <property type="match status" value="6"/>
</dbReference>
<dbReference type="PROSITE" id="PS50294">
    <property type="entry name" value="WD_REPEATS_REGION"/>
    <property type="match status" value="2"/>
</dbReference>
<dbReference type="InterPro" id="IPR036322">
    <property type="entry name" value="WD40_repeat_dom_sf"/>
</dbReference>
<evidence type="ECO:0000256" key="3">
    <source>
        <dbReference type="PROSITE-ProRule" id="PRU00221"/>
    </source>
</evidence>
<name>A0A8B8G5I9_9HEMI</name>
<evidence type="ECO:0000259" key="4">
    <source>
        <dbReference type="PROSITE" id="PS50197"/>
    </source>
</evidence>
<dbReference type="Pfam" id="PF02138">
    <property type="entry name" value="Beach"/>
    <property type="match status" value="1"/>
</dbReference>
<dbReference type="Pfam" id="PF00400">
    <property type="entry name" value="WD40"/>
    <property type="match status" value="4"/>
</dbReference>
<sequence length="875" mass="101176">MESKERFSLLLLEPGEYYFEDYIASLAIAKNDAWLNGRLKVCSLSLVFDPKDYYRPIIKIPFTQCESINQSSDEDKSTLNVISKQYIEMLNHNVLEPYKFINEISVFRINLKYAKVDDCLSFILQLHRAASLQTAEHRHMVAAIAYGRQTLIAFDPTWLELGENIIMEVVGQKITPLSINPGRIVLTCLHVYFQPFNNIEVTLYLKIKLSEIKRIIKRRFMLQQVGLELEYELTTQLYLTFKSSEIRDNLYNNLLNQSKVKMEKREKCIMTLKWQYGALSNYDYLLYLNSLADRTFNDLTQYPVFPWVVADYSSITLDLTNPKTFRDLTKPIGALNLERLLKLKERYNEMNSPKFLYGSHYSTPGFVLFYLVRKYPQYMLCLQNGRFDHPDRMFNSLSDTWRNVLNNMSDFKELVPEFYDTDQCSDFLTNKYGIDFGCRHDGRKVGDVELPPWANNHVEFISKLREALECDHVSKNLHNWIDLIFGYKQNGPEAIEANNVFYYLCYEGAVDLNNVRDWNQRHALEVQIMEFGQIPKQIFKKPHPPKTCLLIKDFQQFGIMSKIEQYWNWNKINVSKLFTTTKHRDKATSVKFTEDMKTVWSVGLDAMLKVHCISTQKQLRNVTVRGFPVKFNDLVLPSMYLSTALIATMHGSLIVYDIDCCRVVDDFRAHEDSISSLAWSNNGFLITGSLDCSVRIWKTPQVPWTHIELINSLKAELEHENKITSLALSQDEKLLATGTNVGEIFLWSFLDYSFIQQLPGHAGSVNKMSFSPDCSKLLSCSDDCSFKVFDSLSGLEVYTNTLKCPLKSLAWDGYHVLVGGQNGIMYLWDLEKFELINEVQTHSDGLLAIDVSNDGNMVATAGDRFINVWKISCDV</sequence>
<dbReference type="OrthoDB" id="26681at2759"/>
<reference evidence="7" key="1">
    <citation type="submission" date="2025-08" db="UniProtKB">
        <authorList>
            <consortium name="RefSeq"/>
        </authorList>
    </citation>
    <scope>IDENTIFICATION</scope>
    <source>
        <tissue evidence="7">Whole body</tissue>
    </source>
</reference>
<dbReference type="PROSITE" id="PS50082">
    <property type="entry name" value="WD_REPEATS_2"/>
    <property type="match status" value="3"/>
</dbReference>
<dbReference type="SUPFAM" id="SSF50729">
    <property type="entry name" value="PH domain-like"/>
    <property type="match status" value="1"/>
</dbReference>
<dbReference type="InterPro" id="IPR050865">
    <property type="entry name" value="BEACH_Domain"/>
</dbReference>
<proteinExistence type="predicted"/>
<dbReference type="SMART" id="SM01026">
    <property type="entry name" value="Beach"/>
    <property type="match status" value="1"/>
</dbReference>
<feature type="repeat" description="WD" evidence="3">
    <location>
        <begin position="716"/>
        <end position="757"/>
    </location>
</feature>
<dbReference type="InterPro" id="IPR023362">
    <property type="entry name" value="PH-BEACH_dom"/>
</dbReference>
<dbReference type="AlphaFoldDB" id="A0A8B8G5I9"/>
<dbReference type="InterPro" id="IPR015943">
    <property type="entry name" value="WD40/YVTN_repeat-like_dom_sf"/>
</dbReference>
<gene>
    <name evidence="7" type="primary">LOC112688727</name>
</gene>
<feature type="domain" description="BEACH" evidence="4">
    <location>
        <begin position="259"/>
        <end position="546"/>
    </location>
</feature>
<keyword evidence="6" id="KW-1185">Reference proteome</keyword>
<dbReference type="PROSITE" id="PS51783">
    <property type="entry name" value="PH_BEACH"/>
    <property type="match status" value="1"/>
</dbReference>
<keyword evidence="1 3" id="KW-0853">WD repeat</keyword>
<dbReference type="PROSITE" id="PS50197">
    <property type="entry name" value="BEACH"/>
    <property type="match status" value="1"/>
</dbReference>
<evidence type="ECO:0000259" key="5">
    <source>
        <dbReference type="PROSITE" id="PS51783"/>
    </source>
</evidence>
<dbReference type="PANTHER" id="PTHR13743:SF123">
    <property type="entry name" value="PROTEIN FAN"/>
    <property type="match status" value="1"/>
</dbReference>
<dbReference type="RefSeq" id="XP_025417851.1">
    <property type="nucleotide sequence ID" value="XM_025562066.1"/>
</dbReference>
<dbReference type="Gene3D" id="2.30.29.30">
    <property type="entry name" value="Pleckstrin-homology domain (PH domain)/Phosphotyrosine-binding domain (PTB)"/>
    <property type="match status" value="1"/>
</dbReference>
<keyword evidence="2" id="KW-0677">Repeat</keyword>